<evidence type="ECO:0000256" key="6">
    <source>
        <dbReference type="SAM" id="MobiDB-lite"/>
    </source>
</evidence>
<dbReference type="Pfam" id="PF24538">
    <property type="entry name" value="DUF7599"/>
    <property type="match status" value="1"/>
</dbReference>
<reference evidence="12" key="1">
    <citation type="submission" date="1999-09" db="EMBL/GenBank/DDBJ databases">
        <title>Genomic sequence for Arabidopsis thaliana BAC T30E16 from chromosome I.</title>
        <authorList>
            <person name="Chao Q."/>
            <person name="Brooks S."/>
            <person name="Buehler E."/>
            <person name="Dunn P."/>
            <person name="Khan S."/>
            <person name="Kim C."/>
            <person name="Shinn P."/>
            <person name="Altafi H."/>
            <person name="Araujo R."/>
            <person name="Conn L."/>
            <person name="Conway A.B."/>
            <person name="Gonzalez A."/>
            <person name="Hansen N.F."/>
            <person name="Huizar L."/>
            <person name="Kremenetskaia I."/>
            <person name="Lenz C."/>
            <person name="Li J."/>
            <person name="Liu S."/>
            <person name="Luros S."/>
            <person name="Rowley D."/>
            <person name="Schwartz J."/>
            <person name="Toriumi M."/>
            <person name="Vysotskaia V."/>
            <person name="Yu G."/>
            <person name="Davis R.W."/>
            <person name="Federspiel N.A."/>
            <person name="Theologis A."/>
            <person name="Ecker J.R."/>
        </authorList>
    </citation>
    <scope>NUCLEOTIDE SEQUENCE</scope>
</reference>
<sequence>MDSIISTALDEICSQGNTGIPLVTLWSRKLNSCFHFIVSYRVVIINSICSCRDNGDAQNLLAKEFGIDGRNFFYSVKQLESRGLIVRQPAIVRTKEVDSKTTSCITTNMIYLTRYAKPMGSQQRFEICKEDSVSEHETTAAGEDTLINDFLPAMQEVCDKLEKANDKVLVISDIKQDLGYTGSDIRHRAWRSVCRRLIDSHVVEEFDAMVNNKVERCLRLLKRFSAEDFNYSRKKQLIKFGRSVQKTEQTLELSIDNQIYDMVDAQGSKGLAVMELCERLGIDKKKIYARLCSICSRVGMHLQAESHKKTRVFRLWTSRHARSKSSDKFPDKAENIRGEDNDSSTPHGTDGLAKTKTTMEHSTAISDADFSTTPASVTDSERNSGAKRRKVPTRRNLQESFNEIGEKVVNAAKGSPDLPKSAKSKVQQPHATIENSRREHRILERLKEEKFVLRVEFHKWLLTFEKDRSPKVDRKTIYRILDRRQDKGLCKCVGIRVPNVNDCDRSRCSVIVLHPSVQRLTRDIGNEIHDRIRSFELGFRSQRSSKRESDKTVPVLNDVQRAIRASKSGAMRAKGVVLAKMFRVKL</sequence>
<dbReference type="InterPro" id="IPR007309">
    <property type="entry name" value="TFIIIC_Bblock-bd"/>
</dbReference>
<feature type="domain" description="General transcription factor 3C polypeptide 1 winged-helix" evidence="8">
    <location>
        <begin position="1"/>
        <end position="28"/>
    </location>
</feature>
<dbReference type="PANTHER" id="PTHR15180:SF1">
    <property type="entry name" value="GENERAL TRANSCRIPTION FACTOR 3C POLYPEPTIDE 1"/>
    <property type="match status" value="1"/>
</dbReference>
<dbReference type="PANTHER" id="PTHR15180">
    <property type="entry name" value="GENERAL TRANSCRIPTION FACTOR 3C POLYPEPTIDE 1"/>
    <property type="match status" value="1"/>
</dbReference>
<feature type="non-terminal residue" evidence="12">
    <location>
        <position position="586"/>
    </location>
</feature>
<evidence type="ECO:0000259" key="8">
    <source>
        <dbReference type="Pfam" id="PF23704"/>
    </source>
</evidence>
<dbReference type="Pfam" id="PF04182">
    <property type="entry name" value="B-block_TFIIIC"/>
    <property type="match status" value="1"/>
</dbReference>
<keyword evidence="2" id="KW-0597">Phosphoprotein</keyword>
<feature type="domain" description="DUF7646" evidence="11">
    <location>
        <begin position="242"/>
        <end position="324"/>
    </location>
</feature>
<proteinExistence type="predicted"/>
<feature type="domain" description="GTF3C1 extended winged-helix" evidence="9">
    <location>
        <begin position="431"/>
        <end position="538"/>
    </location>
</feature>
<keyword evidence="4" id="KW-0804">Transcription</keyword>
<accession>Q9LQ69</accession>
<evidence type="ECO:0000259" key="9">
    <source>
        <dbReference type="Pfam" id="PF24101"/>
    </source>
</evidence>
<dbReference type="GO" id="GO:0005634">
    <property type="term" value="C:nucleus"/>
    <property type="evidence" value="ECO:0007669"/>
    <property type="project" value="UniProtKB-SubCell"/>
</dbReference>
<evidence type="ECO:0000259" key="11">
    <source>
        <dbReference type="Pfam" id="PF24657"/>
    </source>
</evidence>
<feature type="domain" description="DUF7599" evidence="10">
    <location>
        <begin position="148"/>
        <end position="230"/>
    </location>
</feature>
<evidence type="ECO:0000256" key="5">
    <source>
        <dbReference type="ARBA" id="ARBA00023242"/>
    </source>
</evidence>
<name>Q9LQ69_ARATH</name>
<dbReference type="GO" id="GO:0003677">
    <property type="term" value="F:DNA binding"/>
    <property type="evidence" value="ECO:0007669"/>
    <property type="project" value="UniProtKB-KW"/>
</dbReference>
<dbReference type="ExpressionAtlas" id="Q9LQ69">
    <property type="expression patterns" value="differential"/>
</dbReference>
<dbReference type="Pfam" id="PF24657">
    <property type="entry name" value="DUF7646"/>
    <property type="match status" value="1"/>
</dbReference>
<dbReference type="InterPro" id="IPR056020">
    <property type="entry name" value="DUF7599"/>
</dbReference>
<dbReference type="Pfam" id="PF23704">
    <property type="entry name" value="WHD_GTF3C1_N"/>
    <property type="match status" value="1"/>
</dbReference>
<keyword evidence="5" id="KW-0539">Nucleus</keyword>
<dbReference type="GO" id="GO:0006384">
    <property type="term" value="P:transcription initiation at RNA polymerase III promoter"/>
    <property type="evidence" value="ECO:0007669"/>
    <property type="project" value="InterPro"/>
</dbReference>
<feature type="domain" description="B-block binding subunit of TFIIIC" evidence="7">
    <location>
        <begin position="47"/>
        <end position="117"/>
    </location>
</feature>
<protein>
    <submittedName>
        <fullName evidence="12">T30E16.1</fullName>
    </submittedName>
</protein>
<evidence type="ECO:0000256" key="2">
    <source>
        <dbReference type="ARBA" id="ARBA00022553"/>
    </source>
</evidence>
<dbReference type="InterPro" id="IPR056063">
    <property type="entry name" value="DUF7646"/>
</dbReference>
<evidence type="ECO:0000256" key="4">
    <source>
        <dbReference type="ARBA" id="ARBA00023163"/>
    </source>
</evidence>
<keyword evidence="3" id="KW-0238">DNA-binding</keyword>
<evidence type="ECO:0000259" key="10">
    <source>
        <dbReference type="Pfam" id="PF24538"/>
    </source>
</evidence>
<evidence type="ECO:0000256" key="3">
    <source>
        <dbReference type="ARBA" id="ARBA00023125"/>
    </source>
</evidence>
<dbReference type="PIR" id="H96618">
    <property type="entry name" value="H96618"/>
</dbReference>
<dbReference type="InterPro" id="IPR035625">
    <property type="entry name" value="Tfc3-like_eWH"/>
</dbReference>
<dbReference type="AlphaFoldDB" id="Q9LQ69"/>
<dbReference type="InterPro" id="IPR044210">
    <property type="entry name" value="Tfc3-like"/>
</dbReference>
<dbReference type="GO" id="GO:0000127">
    <property type="term" value="C:transcription factor TFIIIC complex"/>
    <property type="evidence" value="ECO:0007669"/>
    <property type="project" value="InterPro"/>
</dbReference>
<feature type="region of interest" description="Disordered" evidence="6">
    <location>
        <begin position="324"/>
        <end position="434"/>
    </location>
</feature>
<dbReference type="EMBL" id="AC009317">
    <property type="protein sequence ID" value="AAF79777.1"/>
    <property type="molecule type" value="Genomic_DNA"/>
</dbReference>
<dbReference type="CDD" id="cd16169">
    <property type="entry name" value="Tau138_eWH"/>
    <property type="match status" value="1"/>
</dbReference>
<organism evidence="12">
    <name type="scientific">Arabidopsis thaliana</name>
    <name type="common">Mouse-ear cress</name>
    <dbReference type="NCBI Taxonomy" id="3702"/>
    <lineage>
        <taxon>Eukaryota</taxon>
        <taxon>Viridiplantae</taxon>
        <taxon>Streptophyta</taxon>
        <taxon>Embryophyta</taxon>
        <taxon>Tracheophyta</taxon>
        <taxon>Spermatophyta</taxon>
        <taxon>Magnoliopsida</taxon>
        <taxon>eudicotyledons</taxon>
        <taxon>Gunneridae</taxon>
        <taxon>Pentapetalae</taxon>
        <taxon>rosids</taxon>
        <taxon>malvids</taxon>
        <taxon>Brassicales</taxon>
        <taxon>Brassicaceae</taxon>
        <taxon>Camelineae</taxon>
        <taxon>Arabidopsis</taxon>
    </lineage>
</organism>
<feature type="compositionally biased region" description="Polar residues" evidence="6">
    <location>
        <begin position="360"/>
        <end position="378"/>
    </location>
</feature>
<dbReference type="Pfam" id="PF24101">
    <property type="entry name" value="WHD_GTF3C1"/>
    <property type="match status" value="1"/>
</dbReference>
<evidence type="ECO:0000313" key="12">
    <source>
        <dbReference type="EMBL" id="AAF79777.1"/>
    </source>
</evidence>
<feature type="compositionally biased region" description="Basic and acidic residues" evidence="6">
    <location>
        <begin position="324"/>
        <end position="340"/>
    </location>
</feature>
<reference evidence="12" key="3">
    <citation type="submission" date="2000-06" db="EMBL/GenBank/DDBJ databases">
        <authorList>
            <person name="Cheuk R."/>
            <person name="Shinn P."/>
            <person name="Brooks S."/>
            <person name="Buehler E."/>
            <person name="Chao Q."/>
            <person name="Johnson-Hopson C."/>
            <person name="Khan S."/>
            <person name="Kim C."/>
            <person name="Altafi H."/>
            <person name="Bei B."/>
            <person name="Chin C."/>
            <person name="Chiou J."/>
            <person name="Choi E."/>
            <person name="Conn L."/>
            <person name="Conway A."/>
            <person name="Gonzalez A."/>
            <person name="Hansen N."/>
            <person name="Howing B."/>
            <person name="Koo T."/>
            <person name="Lam B."/>
            <person name="Lee J."/>
            <person name="Lenz C."/>
            <person name="Li J."/>
            <person name="Liu A."/>
            <person name="Liu J."/>
            <person name="Liu S."/>
            <person name="Mukharsky N."/>
            <person name="Nguyen M."/>
            <person name="Palm C."/>
            <person name="Pham P."/>
            <person name="Sakano H."/>
            <person name="Schwartz J."/>
            <person name="Southwick A."/>
            <person name="Thaveri A."/>
            <person name="Toriumi M."/>
            <person name="Vaysberg M."/>
            <person name="Yu G."/>
            <person name="Davis R."/>
            <person name="Federspiel N."/>
            <person name="Theologis A."/>
            <person name="Ecker J."/>
        </authorList>
    </citation>
    <scope>NUCLEOTIDE SEQUENCE</scope>
</reference>
<evidence type="ECO:0000259" key="7">
    <source>
        <dbReference type="Pfam" id="PF04182"/>
    </source>
</evidence>
<reference key="2">
    <citation type="journal article" date="2000" name="Nature">
        <title>Sequence and analysis of chromosome 1 of the plant Arabidopsis thaliana.</title>
        <authorList>
            <person name="Theologis A."/>
            <person name="Ecker J.R."/>
            <person name="Palm C.J."/>
            <person name="Federspiel N.A."/>
            <person name="Kaul S."/>
            <person name="White O."/>
            <person name="Alonso J."/>
            <person name="Altafi H."/>
            <person name="Araujo R."/>
            <person name="Bowman C.L."/>
            <person name="Brooks S.Y."/>
            <person name="Buehler E."/>
            <person name="Chan A."/>
            <person name="Chao Q."/>
            <person name="Chen H."/>
            <person name="Cheuk R.F."/>
            <person name="Chin C.W."/>
            <person name="Chung M.K."/>
            <person name="Conn L."/>
            <person name="Conway A.B."/>
            <person name="Conway A.R."/>
            <person name="Creasy T.H."/>
            <person name="Dewar K."/>
            <person name="Dunn P."/>
            <person name="Etgu P."/>
            <person name="Feldblyum T.V."/>
            <person name="Feng J."/>
            <person name="Fong B."/>
            <person name="Fujii C.Y."/>
            <person name="Gill J.E."/>
            <person name="Goldsmith A.D."/>
            <person name="Haas B."/>
            <person name="Hansen N.F."/>
            <person name="Hughes B."/>
            <person name="Huizar L."/>
            <person name="Hunter J.L."/>
            <person name="Jenkins J."/>
            <person name="Johnson-Hopson C."/>
            <person name="Khan S."/>
            <person name="Khaykin E."/>
            <person name="Kim C.J."/>
            <person name="Koo H.L."/>
            <person name="Kremenetskaia I."/>
            <person name="Kurtz D.B."/>
            <person name="Kwan A."/>
            <person name="Lam B."/>
            <person name="Langin-Hooper S."/>
            <person name="Lee A."/>
            <person name="Lee J.M."/>
            <person name="Lenz C.A."/>
            <person name="Li J.H."/>
            <person name="Li Y."/>
            <person name="Lin X."/>
            <person name="Liu S.X."/>
            <person name="Liu Z.A."/>
            <person name="Luros J.S."/>
            <person name="Maiti R."/>
            <person name="Marziali A."/>
            <person name="Militscher J."/>
            <person name="Miranda M."/>
            <person name="Nguyen M."/>
            <person name="Nierman W.C."/>
            <person name="Osborne B.I."/>
            <person name="Pai G."/>
            <person name="Peterson J."/>
            <person name="Pham P.K."/>
            <person name="Rizzo M."/>
            <person name="Rooney T."/>
            <person name="Rowley D."/>
            <person name="Sakano H."/>
            <person name="Salzberg S.L."/>
            <person name="Schwartz J.R."/>
            <person name="Shinn P."/>
            <person name="Southwick A.M."/>
            <person name="Sun H."/>
            <person name="Tallon L.J."/>
            <person name="Tambunga G."/>
            <person name="Toriumi M.J."/>
            <person name="Town C.D."/>
            <person name="Utterback T."/>
            <person name="Van Aken S."/>
            <person name="Vaysberg M."/>
            <person name="Vysotskaia V.S."/>
            <person name="Walker M."/>
            <person name="Wu D."/>
            <person name="Yu G."/>
            <person name="Fraser C.M."/>
            <person name="Venter J.C."/>
            <person name="Davis R.W."/>
        </authorList>
    </citation>
    <scope>NUCLEOTIDE SEQUENCE [LARGE SCALE GENOMIC DNA]</scope>
    <source>
        <strain>cv. Columbia</strain>
    </source>
</reference>
<dbReference type="InterPro" id="IPR056428">
    <property type="entry name" value="WH_GTF3C1"/>
</dbReference>
<comment type="subcellular location">
    <subcellularLocation>
        <location evidence="1">Nucleus</location>
    </subcellularLocation>
</comment>
<feature type="compositionally biased region" description="Polar residues" evidence="6">
    <location>
        <begin position="424"/>
        <end position="434"/>
    </location>
</feature>
<dbReference type="InterPro" id="IPR056467">
    <property type="entry name" value="eWH_GTF3C1"/>
</dbReference>
<evidence type="ECO:0000256" key="1">
    <source>
        <dbReference type="ARBA" id="ARBA00004123"/>
    </source>
</evidence>